<organism evidence="1 2">
    <name type="scientific">Actinoallomurus vinaceus</name>
    <dbReference type="NCBI Taxonomy" id="1080074"/>
    <lineage>
        <taxon>Bacteria</taxon>
        <taxon>Bacillati</taxon>
        <taxon>Actinomycetota</taxon>
        <taxon>Actinomycetes</taxon>
        <taxon>Streptosporangiales</taxon>
        <taxon>Thermomonosporaceae</taxon>
        <taxon>Actinoallomurus</taxon>
    </lineage>
</organism>
<accession>A0ABP8UL62</accession>
<dbReference type="RefSeq" id="WP_345435622.1">
    <property type="nucleotide sequence ID" value="NZ_BAABHK010000011.1"/>
</dbReference>
<protein>
    <recommendedName>
        <fullName evidence="3">Luciferase-like domain-containing protein</fullName>
    </recommendedName>
</protein>
<evidence type="ECO:0000313" key="2">
    <source>
        <dbReference type="Proteomes" id="UP001501442"/>
    </source>
</evidence>
<gene>
    <name evidence="1" type="ORF">GCM10023196_066770</name>
</gene>
<keyword evidence="2" id="KW-1185">Reference proteome</keyword>
<dbReference type="EMBL" id="BAABHK010000011">
    <property type="protein sequence ID" value="GAA4632624.1"/>
    <property type="molecule type" value="Genomic_DNA"/>
</dbReference>
<evidence type="ECO:0000313" key="1">
    <source>
        <dbReference type="EMBL" id="GAA4632624.1"/>
    </source>
</evidence>
<dbReference type="Proteomes" id="UP001501442">
    <property type="component" value="Unassembled WGS sequence"/>
</dbReference>
<proteinExistence type="predicted"/>
<name>A0ABP8UL62_9ACTN</name>
<evidence type="ECO:0008006" key="3">
    <source>
        <dbReference type="Google" id="ProtNLM"/>
    </source>
</evidence>
<comment type="caution">
    <text evidence="1">The sequence shown here is derived from an EMBL/GenBank/DDBJ whole genome shotgun (WGS) entry which is preliminary data.</text>
</comment>
<sequence length="61" mass="6643">MTLFGGDLDDVDAYAAAGVDRVLSWVRPQDTAQMTRTVDRIALHLGSRLRWPTTRAASSGP</sequence>
<reference evidence="2" key="1">
    <citation type="journal article" date="2019" name="Int. J. Syst. Evol. Microbiol.">
        <title>The Global Catalogue of Microorganisms (GCM) 10K type strain sequencing project: providing services to taxonomists for standard genome sequencing and annotation.</title>
        <authorList>
            <consortium name="The Broad Institute Genomics Platform"/>
            <consortium name="The Broad Institute Genome Sequencing Center for Infectious Disease"/>
            <person name="Wu L."/>
            <person name="Ma J."/>
        </authorList>
    </citation>
    <scope>NUCLEOTIDE SEQUENCE [LARGE SCALE GENOMIC DNA]</scope>
    <source>
        <strain evidence="2">JCM 17939</strain>
    </source>
</reference>